<gene>
    <name evidence="2" type="ORF">FOPG_06871</name>
</gene>
<dbReference type="OrthoDB" id="5238236at2759"/>
<reference evidence="2" key="2">
    <citation type="submission" date="2012-05" db="EMBL/GenBank/DDBJ databases">
        <title>The Genome Annotation of Fusarium oxysporum PHW808.</title>
        <authorList>
            <consortium name="The Broad Institute Genomics Platform"/>
            <person name="Ma L.-J."/>
            <person name="Corby-Kistler H."/>
            <person name="Broz K."/>
            <person name="Gale L.R."/>
            <person name="Jonkers W."/>
            <person name="O'Donnell K."/>
            <person name="Ploetz R."/>
            <person name="Steinberg C."/>
            <person name="Schwartz D.C."/>
            <person name="VanEtten H."/>
            <person name="Zhou S."/>
            <person name="Young S.K."/>
            <person name="Zeng Q."/>
            <person name="Gargeya S."/>
            <person name="Fitzgerald M."/>
            <person name="Abouelleil A."/>
            <person name="Alvarado L."/>
            <person name="Chapman S.B."/>
            <person name="Gainer-Dewar J."/>
            <person name="Goldberg J."/>
            <person name="Griggs A."/>
            <person name="Gujja S."/>
            <person name="Hansen M."/>
            <person name="Howarth C."/>
            <person name="Imamovic A."/>
            <person name="Ireland A."/>
            <person name="Larimer J."/>
            <person name="McCowan C."/>
            <person name="Murphy C."/>
            <person name="Pearson M."/>
            <person name="Poon T.W."/>
            <person name="Priest M."/>
            <person name="Roberts A."/>
            <person name="Saif S."/>
            <person name="Shea T."/>
            <person name="Sykes S."/>
            <person name="Wortman J."/>
            <person name="Nusbaum C."/>
            <person name="Birren B."/>
        </authorList>
    </citation>
    <scope>NUCLEOTIDE SEQUENCE</scope>
    <source>
        <strain evidence="2">54008</strain>
    </source>
</reference>
<feature type="chain" id="PRO_5004943749" evidence="1">
    <location>
        <begin position="22"/>
        <end position="100"/>
    </location>
</feature>
<name>X0J1L4_FUSOX</name>
<sequence length="100" mass="11225">MNRKLFGSFTLVAVCMTRSMTIQEVSPAKTSRYLPGVIWGAVDTTKTSGRLKGNARKEAKKYAAGSKKETGQKYTVALDHYVLMAEHNVSKSDHWNHFFL</sequence>
<dbReference type="AlphaFoldDB" id="X0J1L4"/>
<evidence type="ECO:0000256" key="1">
    <source>
        <dbReference type="SAM" id="SignalP"/>
    </source>
</evidence>
<organism evidence="2">
    <name type="scientific">Fusarium oxysporum f. sp. conglutinans race 2 54008</name>
    <dbReference type="NCBI Taxonomy" id="1089457"/>
    <lineage>
        <taxon>Eukaryota</taxon>
        <taxon>Fungi</taxon>
        <taxon>Dikarya</taxon>
        <taxon>Ascomycota</taxon>
        <taxon>Pezizomycotina</taxon>
        <taxon>Sordariomycetes</taxon>
        <taxon>Hypocreomycetidae</taxon>
        <taxon>Hypocreales</taxon>
        <taxon>Nectriaceae</taxon>
        <taxon>Fusarium</taxon>
        <taxon>Fusarium oxysporum species complex</taxon>
    </lineage>
</organism>
<accession>X0J1L4</accession>
<protein>
    <submittedName>
        <fullName evidence="2">Uncharacterized protein</fullName>
    </submittedName>
</protein>
<dbReference type="EMBL" id="JH658835">
    <property type="protein sequence ID" value="EXL79114.1"/>
    <property type="molecule type" value="Genomic_DNA"/>
</dbReference>
<keyword evidence="1" id="KW-0732">Signal</keyword>
<evidence type="ECO:0000313" key="2">
    <source>
        <dbReference type="EMBL" id="EXL79114.1"/>
    </source>
</evidence>
<reference evidence="2" key="1">
    <citation type="submission" date="2011-11" db="EMBL/GenBank/DDBJ databases">
        <title>The Genome Sequence of Fusarium oxysporum PHW808.</title>
        <authorList>
            <consortium name="The Broad Institute Genome Sequencing Platform"/>
            <person name="Ma L.-J."/>
            <person name="Gale L.R."/>
            <person name="Schwartz D.C."/>
            <person name="Zhou S."/>
            <person name="Corby-Kistler H."/>
            <person name="Young S.K."/>
            <person name="Zeng Q."/>
            <person name="Gargeya S."/>
            <person name="Fitzgerald M."/>
            <person name="Haas B."/>
            <person name="Abouelleil A."/>
            <person name="Alvarado L."/>
            <person name="Arachchi H.M."/>
            <person name="Berlin A."/>
            <person name="Brown A."/>
            <person name="Chapman S.B."/>
            <person name="Chen Z."/>
            <person name="Dunbar C."/>
            <person name="Freedman E."/>
            <person name="Gearin G."/>
            <person name="Goldberg J."/>
            <person name="Griggs A."/>
            <person name="Gujja S."/>
            <person name="Heiman D."/>
            <person name="Howarth C."/>
            <person name="Larson L."/>
            <person name="Lui A."/>
            <person name="MacDonald P.J.P."/>
            <person name="Montmayeur A."/>
            <person name="Murphy C."/>
            <person name="Neiman D."/>
            <person name="Pearson M."/>
            <person name="Priest M."/>
            <person name="Roberts A."/>
            <person name="Saif S."/>
            <person name="Shea T."/>
            <person name="Shenoy N."/>
            <person name="Sisk P."/>
            <person name="Stolte C."/>
            <person name="Sykes S."/>
            <person name="Wortman J."/>
            <person name="Nusbaum C."/>
            <person name="Birren B."/>
        </authorList>
    </citation>
    <scope>NUCLEOTIDE SEQUENCE [LARGE SCALE GENOMIC DNA]</scope>
    <source>
        <strain evidence="2">54008</strain>
    </source>
</reference>
<proteinExistence type="predicted"/>
<dbReference type="Proteomes" id="UP000030676">
    <property type="component" value="Unassembled WGS sequence"/>
</dbReference>
<dbReference type="HOGENOM" id="CLU_2306299_0_0_1"/>
<feature type="signal peptide" evidence="1">
    <location>
        <begin position="1"/>
        <end position="21"/>
    </location>
</feature>